<dbReference type="AlphaFoldDB" id="A0A942I274"/>
<dbReference type="InterPro" id="IPR005548">
    <property type="entry name" value="Cell_div_FtsQ/DivIB_C"/>
</dbReference>
<dbReference type="Gene3D" id="3.40.50.11690">
    <property type="entry name" value="Cell division protein FtsQ/DivIB"/>
    <property type="match status" value="1"/>
</dbReference>
<dbReference type="GO" id="GO:0032153">
    <property type="term" value="C:cell division site"/>
    <property type="evidence" value="ECO:0007669"/>
    <property type="project" value="UniProtKB-UniRule"/>
</dbReference>
<keyword evidence="8 9" id="KW-0131">Cell cycle</keyword>
<dbReference type="InterPro" id="IPR026579">
    <property type="entry name" value="FtsQ"/>
</dbReference>
<evidence type="ECO:0000256" key="6">
    <source>
        <dbReference type="ARBA" id="ARBA00022989"/>
    </source>
</evidence>
<dbReference type="GO" id="GO:0090529">
    <property type="term" value="P:cell septum assembly"/>
    <property type="evidence" value="ECO:0007669"/>
    <property type="project" value="InterPro"/>
</dbReference>
<evidence type="ECO:0000313" key="11">
    <source>
        <dbReference type="EMBL" id="MBS3649187.1"/>
    </source>
</evidence>
<dbReference type="GO" id="GO:0005886">
    <property type="term" value="C:plasma membrane"/>
    <property type="evidence" value="ECO:0007669"/>
    <property type="project" value="UniProtKB-SubCell"/>
</dbReference>
<evidence type="ECO:0000256" key="9">
    <source>
        <dbReference type="HAMAP-Rule" id="MF_00911"/>
    </source>
</evidence>
<comment type="caution">
    <text evidence="11">The sequence shown here is derived from an EMBL/GenBank/DDBJ whole genome shotgun (WGS) entry which is preliminary data.</text>
</comment>
<reference evidence="11" key="1">
    <citation type="submission" date="2021-04" db="EMBL/GenBank/DDBJ databases">
        <title>Pseudaminobacter soli sp. nov., isolated from paddy soil contaminated by heavy metals.</title>
        <authorList>
            <person name="Zhang K."/>
        </authorList>
    </citation>
    <scope>NUCLEOTIDE SEQUENCE</scope>
    <source>
        <strain evidence="11">19-2017</strain>
    </source>
</reference>
<dbReference type="EMBL" id="JAGWCR010000005">
    <property type="protein sequence ID" value="MBS3649187.1"/>
    <property type="molecule type" value="Genomic_DNA"/>
</dbReference>
<dbReference type="InterPro" id="IPR013685">
    <property type="entry name" value="POTRA_FtsQ_type"/>
</dbReference>
<dbReference type="Gene3D" id="3.10.20.310">
    <property type="entry name" value="membrane protein fhac"/>
    <property type="match status" value="1"/>
</dbReference>
<evidence type="ECO:0000256" key="8">
    <source>
        <dbReference type="ARBA" id="ARBA00023306"/>
    </source>
</evidence>
<dbReference type="InterPro" id="IPR045335">
    <property type="entry name" value="FtsQ_C_sf"/>
</dbReference>
<evidence type="ECO:0000259" key="10">
    <source>
        <dbReference type="PROSITE" id="PS51779"/>
    </source>
</evidence>
<sequence length="252" mass="27658">MASAALLAAAGLYGTYVGGLMPEVAQSVTARTGFAVDQVRIVGHRETSEIDLLETLDLTGWTSLVGFDVDDARDRVSSLPWIESASIRKVYPETLEIRIVEREPFAIWQQGSQLSIIGRKGNVIVPLTPGRHTDLPLVVGAGAAEHAAAFVDQIARHPELKSRVKGYIQVANRRWDLRLDNGMTVKLPETGVDAAIENLLRAEEESGLFKRQLAAIDLRFPDRMVLKLTPEAAEERQAALTKAGKKKPEKRT</sequence>
<gene>
    <name evidence="9" type="primary">ftsQ</name>
    <name evidence="11" type="ORF">KEU06_11265</name>
</gene>
<keyword evidence="6 9" id="KW-1133">Transmembrane helix</keyword>
<comment type="similarity">
    <text evidence="9">Belongs to the FtsQ/DivIB family. FtsQ subfamily.</text>
</comment>
<comment type="function">
    <text evidence="9">Essential cell division protein.</text>
</comment>
<keyword evidence="2 9" id="KW-1003">Cell membrane</keyword>
<evidence type="ECO:0000256" key="5">
    <source>
        <dbReference type="ARBA" id="ARBA00022692"/>
    </source>
</evidence>
<evidence type="ECO:0000256" key="1">
    <source>
        <dbReference type="ARBA" id="ARBA00004370"/>
    </source>
</evidence>
<dbReference type="InterPro" id="IPR034746">
    <property type="entry name" value="POTRA"/>
</dbReference>
<evidence type="ECO:0000313" key="12">
    <source>
        <dbReference type="Proteomes" id="UP000680348"/>
    </source>
</evidence>
<dbReference type="HAMAP" id="MF_00911">
    <property type="entry name" value="FtsQ_subfam"/>
    <property type="match status" value="1"/>
</dbReference>
<comment type="subcellular location">
    <subcellularLocation>
        <location evidence="9">Cell inner membrane</location>
        <topology evidence="9">Single-pass type II membrane protein</topology>
    </subcellularLocation>
    <subcellularLocation>
        <location evidence="1">Membrane</location>
    </subcellularLocation>
    <text evidence="9">Localizes to the division septum.</text>
</comment>
<protein>
    <recommendedName>
        <fullName evidence="9">Cell division protein FtsQ</fullName>
    </recommendedName>
</protein>
<evidence type="ECO:0000256" key="4">
    <source>
        <dbReference type="ARBA" id="ARBA00022618"/>
    </source>
</evidence>
<keyword evidence="5 9" id="KW-0812">Transmembrane</keyword>
<proteinExistence type="inferred from homology"/>
<dbReference type="Proteomes" id="UP000680348">
    <property type="component" value="Unassembled WGS sequence"/>
</dbReference>
<dbReference type="GO" id="GO:0043093">
    <property type="term" value="P:FtsZ-dependent cytokinesis"/>
    <property type="evidence" value="ECO:0007669"/>
    <property type="project" value="UniProtKB-UniRule"/>
</dbReference>
<accession>A0A942I274</accession>
<keyword evidence="3 9" id="KW-0997">Cell inner membrane</keyword>
<name>A0A942I274_9HYPH</name>
<evidence type="ECO:0000256" key="7">
    <source>
        <dbReference type="ARBA" id="ARBA00023136"/>
    </source>
</evidence>
<dbReference type="Pfam" id="PF03799">
    <property type="entry name" value="FtsQ_DivIB_C"/>
    <property type="match status" value="1"/>
</dbReference>
<keyword evidence="4 9" id="KW-0132">Cell division</keyword>
<keyword evidence="7 9" id="KW-0472">Membrane</keyword>
<dbReference type="Pfam" id="PF08478">
    <property type="entry name" value="POTRA_1"/>
    <property type="match status" value="1"/>
</dbReference>
<dbReference type="PANTHER" id="PTHR35851:SF1">
    <property type="entry name" value="CELL DIVISION PROTEIN FTSQ"/>
    <property type="match status" value="1"/>
</dbReference>
<evidence type="ECO:0000256" key="2">
    <source>
        <dbReference type="ARBA" id="ARBA00022475"/>
    </source>
</evidence>
<keyword evidence="12" id="KW-1185">Reference proteome</keyword>
<dbReference type="PANTHER" id="PTHR35851">
    <property type="entry name" value="CELL DIVISION PROTEIN FTSQ"/>
    <property type="match status" value="1"/>
</dbReference>
<feature type="domain" description="POTRA" evidence="10">
    <location>
        <begin position="34"/>
        <end position="102"/>
    </location>
</feature>
<organism evidence="11 12">
    <name type="scientific">Pseudaminobacter soli</name>
    <name type="common">ex Zhang et al. 2022</name>
    <dbReference type="NCBI Taxonomy" id="2831468"/>
    <lineage>
        <taxon>Bacteria</taxon>
        <taxon>Pseudomonadati</taxon>
        <taxon>Pseudomonadota</taxon>
        <taxon>Alphaproteobacteria</taxon>
        <taxon>Hyphomicrobiales</taxon>
        <taxon>Phyllobacteriaceae</taxon>
        <taxon>Pseudaminobacter</taxon>
    </lineage>
</organism>
<dbReference type="PROSITE" id="PS51779">
    <property type="entry name" value="POTRA"/>
    <property type="match status" value="1"/>
</dbReference>
<evidence type="ECO:0000256" key="3">
    <source>
        <dbReference type="ARBA" id="ARBA00022519"/>
    </source>
</evidence>